<feature type="transmembrane region" description="Helical" evidence="6">
    <location>
        <begin position="97"/>
        <end position="119"/>
    </location>
</feature>
<feature type="transmembrane region" description="Helical" evidence="6">
    <location>
        <begin position="202"/>
        <end position="224"/>
    </location>
</feature>
<keyword evidence="3 6" id="KW-0812">Transmembrane</keyword>
<dbReference type="CDD" id="cd17339">
    <property type="entry name" value="MFS_NIMT_CynX_like"/>
    <property type="match status" value="1"/>
</dbReference>
<dbReference type="GO" id="GO:0005886">
    <property type="term" value="C:plasma membrane"/>
    <property type="evidence" value="ECO:0007669"/>
    <property type="project" value="UniProtKB-SubCell"/>
</dbReference>
<proteinExistence type="predicted"/>
<organism evidence="8 9">
    <name type="scientific">Ligilactobacillus salivarius</name>
    <dbReference type="NCBI Taxonomy" id="1624"/>
    <lineage>
        <taxon>Bacteria</taxon>
        <taxon>Bacillati</taxon>
        <taxon>Bacillota</taxon>
        <taxon>Bacilli</taxon>
        <taxon>Lactobacillales</taxon>
        <taxon>Lactobacillaceae</taxon>
        <taxon>Ligilactobacillus</taxon>
    </lineage>
</organism>
<keyword evidence="4 6" id="KW-1133">Transmembrane helix</keyword>
<evidence type="ECO:0000256" key="6">
    <source>
        <dbReference type="SAM" id="Phobius"/>
    </source>
</evidence>
<evidence type="ECO:0000256" key="3">
    <source>
        <dbReference type="ARBA" id="ARBA00022692"/>
    </source>
</evidence>
<evidence type="ECO:0000313" key="8">
    <source>
        <dbReference type="EMBL" id="AIR10855.1"/>
    </source>
</evidence>
<feature type="transmembrane region" description="Helical" evidence="6">
    <location>
        <begin position="236"/>
        <end position="256"/>
    </location>
</feature>
<dbReference type="PANTHER" id="PTHR23523">
    <property type="match status" value="1"/>
</dbReference>
<feature type="domain" description="Major facilitator superfamily (MFS) profile" evidence="7">
    <location>
        <begin position="1"/>
        <end position="388"/>
    </location>
</feature>
<feature type="transmembrane region" description="Helical" evidence="6">
    <location>
        <begin position="12"/>
        <end position="30"/>
    </location>
</feature>
<reference evidence="8 9" key="1">
    <citation type="journal article" date="2014" name="BMC Genomics">
        <title>Unusual genome complexity in Lactobacillus salivarius JCM1046.</title>
        <authorList>
            <person name="Raftis E.J."/>
            <person name="Forde B.M."/>
            <person name="Claesson M.J."/>
            <person name="O'Toole P.W."/>
        </authorList>
    </citation>
    <scope>NUCLEOTIDE SEQUENCE [LARGE SCALE GENOMIC DNA]</scope>
    <source>
        <strain evidence="8 9">JCM1046</strain>
    </source>
</reference>
<dbReference type="AlphaFoldDB" id="A0A089QDR6"/>
<name>A0A089QDR6_9LACO</name>
<evidence type="ECO:0000256" key="4">
    <source>
        <dbReference type="ARBA" id="ARBA00022989"/>
    </source>
</evidence>
<gene>
    <name evidence="8" type="ORF">LSJ_1183c</name>
</gene>
<sequence>MSKVRNNFAWEIVLIACNLRLAIIILTPLIDKIGETFKLSTVQLGILTTLPLLCFGFISILISLLIKKIGTRRTIIIGLFLLMLANFFRIYTESLIFVGTLFVGVAITILNVTLPALVVDYAEEKSAFLNGLYIATSNLISALAGGVIVPLSNLVGWENAIQVFSLPALIAGVGAILLPKKEIKLDNKVEILEKEKVWQRHAIWLLAIFMGLQSLVFYTLVAWLPSVLVNHGISPVTAGWMFAAFQMIGFPFSYVVPKLASRLKSARLTMLLLLVGYILGVGMLIVVKDNLWLLLLACLINGITTGTSFALSLYLITVFSSSKEEVGQVSGFVQSIGYLLASSGPVIFGILKDTFNNWNTTLLCLLLVAAFTATIGLIMIRMGRQHFLRLNK</sequence>
<dbReference type="EMBL" id="CP007646">
    <property type="protein sequence ID" value="AIR10855.1"/>
    <property type="molecule type" value="Genomic_DNA"/>
</dbReference>
<feature type="transmembrane region" description="Helical" evidence="6">
    <location>
        <begin position="293"/>
        <end position="319"/>
    </location>
</feature>
<protein>
    <submittedName>
        <fullName evidence="8">Transporter, MFS superfamily</fullName>
    </submittedName>
</protein>
<evidence type="ECO:0000259" key="7">
    <source>
        <dbReference type="PROSITE" id="PS50850"/>
    </source>
</evidence>
<dbReference type="InterPro" id="IPR011701">
    <property type="entry name" value="MFS"/>
</dbReference>
<evidence type="ECO:0000313" key="9">
    <source>
        <dbReference type="Proteomes" id="UP000029488"/>
    </source>
</evidence>
<feature type="transmembrane region" description="Helical" evidence="6">
    <location>
        <begin position="42"/>
        <end position="66"/>
    </location>
</feature>
<dbReference type="InterPro" id="IPR036259">
    <property type="entry name" value="MFS_trans_sf"/>
</dbReference>
<feature type="transmembrane region" description="Helical" evidence="6">
    <location>
        <begin position="357"/>
        <end position="380"/>
    </location>
</feature>
<accession>A0A089QDR6</accession>
<dbReference type="InterPro" id="IPR020846">
    <property type="entry name" value="MFS_dom"/>
</dbReference>
<feature type="transmembrane region" description="Helical" evidence="6">
    <location>
        <begin position="131"/>
        <end position="154"/>
    </location>
</feature>
<dbReference type="Gene3D" id="1.20.1250.20">
    <property type="entry name" value="MFS general substrate transporter like domains"/>
    <property type="match status" value="1"/>
</dbReference>
<dbReference type="PROSITE" id="PS50850">
    <property type="entry name" value="MFS"/>
    <property type="match status" value="1"/>
</dbReference>
<feature type="transmembrane region" description="Helical" evidence="6">
    <location>
        <begin position="331"/>
        <end position="351"/>
    </location>
</feature>
<dbReference type="SUPFAM" id="SSF103473">
    <property type="entry name" value="MFS general substrate transporter"/>
    <property type="match status" value="1"/>
</dbReference>
<dbReference type="InterPro" id="IPR052524">
    <property type="entry name" value="MFS_Cyanate_Porter"/>
</dbReference>
<keyword evidence="2" id="KW-0813">Transport</keyword>
<evidence type="ECO:0000256" key="5">
    <source>
        <dbReference type="ARBA" id="ARBA00023136"/>
    </source>
</evidence>
<evidence type="ECO:0000256" key="1">
    <source>
        <dbReference type="ARBA" id="ARBA00004651"/>
    </source>
</evidence>
<comment type="subcellular location">
    <subcellularLocation>
        <location evidence="1">Cell membrane</location>
        <topology evidence="1">Multi-pass membrane protein</topology>
    </subcellularLocation>
</comment>
<dbReference type="RefSeq" id="WP_034983102.1">
    <property type="nucleotide sequence ID" value="NZ_CP007646.1"/>
</dbReference>
<dbReference type="Pfam" id="PF07690">
    <property type="entry name" value="MFS_1"/>
    <property type="match status" value="1"/>
</dbReference>
<feature type="transmembrane region" description="Helical" evidence="6">
    <location>
        <begin position="268"/>
        <end position="287"/>
    </location>
</feature>
<feature type="transmembrane region" description="Helical" evidence="6">
    <location>
        <begin position="73"/>
        <end position="91"/>
    </location>
</feature>
<dbReference type="KEGG" id="lsj:LSJ_1183c"/>
<feature type="transmembrane region" description="Helical" evidence="6">
    <location>
        <begin position="160"/>
        <end position="178"/>
    </location>
</feature>
<dbReference type="GO" id="GO:0022857">
    <property type="term" value="F:transmembrane transporter activity"/>
    <property type="evidence" value="ECO:0007669"/>
    <property type="project" value="InterPro"/>
</dbReference>
<dbReference type="PANTHER" id="PTHR23523:SF2">
    <property type="entry name" value="2-NITROIMIDAZOLE TRANSPORTER"/>
    <property type="match status" value="1"/>
</dbReference>
<evidence type="ECO:0000256" key="2">
    <source>
        <dbReference type="ARBA" id="ARBA00022448"/>
    </source>
</evidence>
<dbReference type="Proteomes" id="UP000029488">
    <property type="component" value="Chromosome"/>
</dbReference>
<keyword evidence="5 6" id="KW-0472">Membrane</keyword>